<dbReference type="Proteomes" id="UP000887576">
    <property type="component" value="Unplaced"/>
</dbReference>
<reference evidence="2" key="1">
    <citation type="submission" date="2022-11" db="UniProtKB">
        <authorList>
            <consortium name="WormBaseParasite"/>
        </authorList>
    </citation>
    <scope>IDENTIFICATION</scope>
</reference>
<evidence type="ECO:0000313" key="1">
    <source>
        <dbReference type="Proteomes" id="UP000887576"/>
    </source>
</evidence>
<dbReference type="WBParaSite" id="JU765_v2.g15572.t1">
    <property type="protein sequence ID" value="JU765_v2.g15572.t1"/>
    <property type="gene ID" value="JU765_v2.g15572"/>
</dbReference>
<evidence type="ECO:0000313" key="2">
    <source>
        <dbReference type="WBParaSite" id="JU765_v2.g15572.t1"/>
    </source>
</evidence>
<protein>
    <submittedName>
        <fullName evidence="2">Apple domain-containing protein</fullName>
    </submittedName>
</protein>
<proteinExistence type="predicted"/>
<organism evidence="1 2">
    <name type="scientific">Panagrolaimus sp. JU765</name>
    <dbReference type="NCBI Taxonomy" id="591449"/>
    <lineage>
        <taxon>Eukaryota</taxon>
        <taxon>Metazoa</taxon>
        <taxon>Ecdysozoa</taxon>
        <taxon>Nematoda</taxon>
        <taxon>Chromadorea</taxon>
        <taxon>Rhabditida</taxon>
        <taxon>Tylenchina</taxon>
        <taxon>Panagrolaimomorpha</taxon>
        <taxon>Panagrolaimoidea</taxon>
        <taxon>Panagrolaimidae</taxon>
        <taxon>Panagrolaimus</taxon>
    </lineage>
</organism>
<name>A0AC34QDM0_9BILA</name>
<sequence length="669" mass="74199">MIPKKFFVLAIHFCFLINFLAETRSLYLRCFQRLVRRSIDNSQPITELFYISPHQCLDQCILITNNAKKDGLCRSFVYNHLQHSCRLYAHEGTQIPAIIHPANGYDYYRRTAITGECAGPLQRFYDARANANLIPVGAAPKISKPSKQKVIKSFESGAPPSQNIVPNVQNSHPNDDVVVDPKKTFTQSVDLPKKPIEFKEYVDSEDNDYSDFEKNAKQEPVPKVSFGKKPVKNGSKQQFDENYSNKAVFDGFEKSTQSKYEIRPGSTAGLPEGAQKPVYLPNNPSDLGYENPEPPPIPKPSRFDVRPGSTGGLPGGNGQSVHLPNSASELGYVDATTESPSGGYYSRKSTPWRTELPPATRAPWSSRPAPPPRRPPPPPPPPQPTPDIFRPEPVPDIPKPAPQPQTSKKGCSTSTAYYVVIGNEIVLPVTGSENDVRIFHGVEQSKCAQFCSSGKGPSGETIHCSSINYFPLLQKCEIYNILAEPHGPGSLVENDDVIYAEKFCLPSHRGNCQEDEIFILHVQKKITSQVLQVATSNSITSCLQACLNANGCQSASFDSNRRRCSLHSTNIGENPKAAQETDPGWVLIENGCTSRRKSQRIFGASRNFVDVDSTPRQKSSENDQKIDPELEWTEWSSCRFKVAGKKAVRVRTRQCKERCADGGLQIEQC</sequence>
<accession>A0AC34QDM0</accession>